<organism evidence="16 17">
    <name type="scientific">Lucilia cuprina</name>
    <name type="common">Green bottle fly</name>
    <name type="synonym">Australian sheep blowfly</name>
    <dbReference type="NCBI Taxonomy" id="7375"/>
    <lineage>
        <taxon>Eukaryota</taxon>
        <taxon>Metazoa</taxon>
        <taxon>Ecdysozoa</taxon>
        <taxon>Arthropoda</taxon>
        <taxon>Hexapoda</taxon>
        <taxon>Insecta</taxon>
        <taxon>Pterygota</taxon>
        <taxon>Neoptera</taxon>
        <taxon>Endopterygota</taxon>
        <taxon>Diptera</taxon>
        <taxon>Brachycera</taxon>
        <taxon>Muscomorpha</taxon>
        <taxon>Oestroidea</taxon>
        <taxon>Calliphoridae</taxon>
        <taxon>Luciliinae</taxon>
        <taxon>Lucilia</taxon>
    </lineage>
</organism>
<dbReference type="STRING" id="7375.A0A0L0BPU7"/>
<gene>
    <name evidence="16" type="ORF">FF38_12065</name>
</gene>
<dbReference type="GO" id="GO:0000139">
    <property type="term" value="C:Golgi membrane"/>
    <property type="evidence" value="ECO:0007669"/>
    <property type="project" value="UniProtKB-SubCell"/>
</dbReference>
<dbReference type="PANTHER" id="PTHR21443">
    <property type="entry name" value="CONSERVED OLIGOMERIC GOLGI COMPLEX COMPONENT 7"/>
    <property type="match status" value="1"/>
</dbReference>
<keyword evidence="9" id="KW-0333">Golgi apparatus</keyword>
<keyword evidence="7" id="KW-0547">Nucleotide-binding</keyword>
<proteinExistence type="inferred from homology"/>
<accession>A0A0L0BPU7</accession>
<dbReference type="SUPFAM" id="SSF56300">
    <property type="entry name" value="Metallo-dependent phosphatases"/>
    <property type="match status" value="1"/>
</dbReference>
<dbReference type="OrthoDB" id="10252235at2759"/>
<evidence type="ECO:0000256" key="10">
    <source>
        <dbReference type="ARBA" id="ARBA00023136"/>
    </source>
</evidence>
<dbReference type="GO" id="GO:0006890">
    <property type="term" value="P:retrograde vesicle-mediated transport, Golgi to endoplasmic reticulum"/>
    <property type="evidence" value="ECO:0007669"/>
    <property type="project" value="TreeGrafter"/>
</dbReference>
<comment type="similarity">
    <text evidence="3">Belongs to the 5'-nucleotidase family.</text>
</comment>
<protein>
    <recommendedName>
        <fullName evidence="4">Conserved oligomeric Golgi complex subunit 7</fullName>
    </recommendedName>
    <alternativeName>
        <fullName evidence="11">Component of oligomeric Golgi complex 7</fullName>
    </alternativeName>
</protein>
<dbReference type="GO" id="GO:0000166">
    <property type="term" value="F:nucleotide binding"/>
    <property type="evidence" value="ECO:0007669"/>
    <property type="project" value="UniProtKB-KW"/>
</dbReference>
<evidence type="ECO:0000256" key="3">
    <source>
        <dbReference type="ARBA" id="ARBA00006654"/>
    </source>
</evidence>
<comment type="similarity">
    <text evidence="2">Belongs to the COG7 family.</text>
</comment>
<evidence type="ECO:0000256" key="6">
    <source>
        <dbReference type="ARBA" id="ARBA00022729"/>
    </source>
</evidence>
<dbReference type="SUPFAM" id="SSF55816">
    <property type="entry name" value="5'-nucleotidase (syn. UDP-sugar hydrolase), C-terminal domain"/>
    <property type="match status" value="1"/>
</dbReference>
<sequence length="1497" mass="168855">MDISALSEDKFDAVNWINDNYKKYSSDDVKSSKNAETNTGGDTELAVEFINNYVSKLQLYVQQVNYAIEESSQQLVASMPRVVKDAKNLHNDVKELQQRMMIMRQEVAAVQEETGECMATLERLNTMQTKLQIAKESLQESDGWGNLIAELEDSFERNDLKSVCDKISALQKSLQAQEQLPGHSDRHSQVEDFKNRLEALASPNVVQCFAEGSIEQAQRYVSIFAAIQRKPQLLQYYRAVQKTALQQQWKQTLELQATETAGQQQHFLTLFYDQLLENCQRQVKWCSQVFEDEDAQQQPFVLLAELLPALQPTRDNHILQLLKTCNERLDLLQLFAQANHNFVLQLNAYMEQSSIHLSKELKQQLGLSIYEYFHKFIQQYPRLEETQLSTQVDRVLTTQPHASDAVRHLKDITSKLFTWLHESLNRCSNITSDLALCKLINLLGGIFKRLMEQFSKTQRQLSLNLGNSANNPNTDSNWSMLQYTLALLECLADFQQKLQKFEKTLQERLTTLELKLKENQLSNINVYQTFETAEQQRILNSIAEFQQKRLETNQDASSVSMGIFANIYDALKTHFIETHDITLNILLQPLDSHLSEIQPPTELSQGHVQDMPAFSFAPQESITQIGQYLLTLPQHLEPLLLSPSTLLKQALEMCHIKYSQPIPSADILLSLVVAQCCVLYQSQILQIKSLTSSASKQLSVDIEYLASVVDELGLTLNTSLTQILTLLKASPENYLALSAGCEPRLVTAVRQMRNIISTHSLIMADITSQSGQLRTKLGDIVEHSSTALNEATEVTKGLRNVVGWLKQASIEVREAGKRAVTQIQTSNPNFLSHDFDLDEPDLISPTSLNTEDTSYETKSLSNQDLTPHTRHSISQPQSPRARSRVDNFTAGYHRSTSIITQLEKSKILLKMSDQNDKPLCILHYNDVYNVDVTTEVEPIGGAARFCTAIKTFQDEDPLVLFSGDIFSPSMLSTFTQGEQMVPVLNAVGTHCAVFGNHDFDHGLDVLVELIKKTPFPWLMSNVVDNETGRPLGGGKISHFIFHNQISIGLIGLVEREWLETLPTIDPKEVTYIDYVEAGNKLAAELRNEGCELIIALTHMRTPNDINLAENCPGIDLILGGHDHVYEIKEVNGINIIKSGTDFRQFSKIIIHKERDENGRIKIDVEPINVTAKYEEDAELKTELAKYSEVIEAKMTEVLGNFSVELDGRFSAIRTQETNLGDWVCDVVLAATGADVVIINSGTFRSDQIHPPGPFTMKDLVNIIPMRDPLILIEVTGKCLYEALENSVSGYPKLEGRFPQVSGVVFAFDPTKPPGQRVDPQLVQVGDEYLNMQQTYKICIKSYIYNGCDGFTMFKDAKVLMDDDSCPELGLTVQNHFKAINLRTGKGGHHTKHRQSLVTLSRRHSMVQMLDNLELDGPSPIRKLSAGHQAKSIDLSNTNCSKMLRRASLDDLEQASCQLAPKIQHRIIRIQNHEHYNQLLMKKETSIKNSTITEAEDE</sequence>
<feature type="domain" description="5'-Nucleotidase C-terminal" evidence="15">
    <location>
        <begin position="1198"/>
        <end position="1355"/>
    </location>
</feature>
<evidence type="ECO:0000256" key="13">
    <source>
        <dbReference type="SAM" id="MobiDB-lite"/>
    </source>
</evidence>
<dbReference type="GO" id="GO:0009166">
    <property type="term" value="P:nucleotide catabolic process"/>
    <property type="evidence" value="ECO:0007669"/>
    <property type="project" value="InterPro"/>
</dbReference>
<dbReference type="InterPro" id="IPR036907">
    <property type="entry name" value="5'-Nucleotdase_C_sf"/>
</dbReference>
<dbReference type="EMBL" id="JRES01001567">
    <property type="protein sequence ID" value="KNC21993.1"/>
    <property type="molecule type" value="Genomic_DNA"/>
</dbReference>
<keyword evidence="17" id="KW-1185">Reference proteome</keyword>
<dbReference type="InterPro" id="IPR041821">
    <property type="entry name" value="CG11883_N"/>
</dbReference>
<evidence type="ECO:0000256" key="9">
    <source>
        <dbReference type="ARBA" id="ARBA00023034"/>
    </source>
</evidence>
<evidence type="ECO:0000256" key="2">
    <source>
        <dbReference type="ARBA" id="ARBA00005831"/>
    </source>
</evidence>
<feature type="coiled-coil region" evidence="12">
    <location>
        <begin position="86"/>
        <end position="113"/>
    </location>
</feature>
<dbReference type="PANTHER" id="PTHR21443:SF0">
    <property type="entry name" value="CONSERVED OLIGOMERIC GOLGI COMPLEX SUBUNIT 7"/>
    <property type="match status" value="1"/>
</dbReference>
<dbReference type="Proteomes" id="UP000037069">
    <property type="component" value="Unassembled WGS sequence"/>
</dbReference>
<evidence type="ECO:0000256" key="1">
    <source>
        <dbReference type="ARBA" id="ARBA00004395"/>
    </source>
</evidence>
<keyword evidence="6" id="KW-0732">Signal</keyword>
<evidence type="ECO:0000313" key="17">
    <source>
        <dbReference type="Proteomes" id="UP000037069"/>
    </source>
</evidence>
<keyword evidence="12" id="KW-0175">Coiled coil</keyword>
<evidence type="ECO:0000256" key="11">
    <source>
        <dbReference type="ARBA" id="ARBA00031345"/>
    </source>
</evidence>
<dbReference type="GO" id="GO:0007030">
    <property type="term" value="P:Golgi organization"/>
    <property type="evidence" value="ECO:0007669"/>
    <property type="project" value="TreeGrafter"/>
</dbReference>
<keyword evidence="8" id="KW-0653">Protein transport</keyword>
<dbReference type="Gene3D" id="3.90.780.10">
    <property type="entry name" value="5'-Nucleotidase, C-terminal domain"/>
    <property type="match status" value="1"/>
</dbReference>
<dbReference type="CDD" id="cd07406">
    <property type="entry name" value="MPP_CG11883_N"/>
    <property type="match status" value="1"/>
</dbReference>
<evidence type="ECO:0000256" key="8">
    <source>
        <dbReference type="ARBA" id="ARBA00022927"/>
    </source>
</evidence>
<evidence type="ECO:0000259" key="14">
    <source>
        <dbReference type="Pfam" id="PF00149"/>
    </source>
</evidence>
<dbReference type="PRINTS" id="PR01607">
    <property type="entry name" value="APYRASEFAMLY"/>
</dbReference>
<dbReference type="InterPro" id="IPR008334">
    <property type="entry name" value="5'-Nucleotdase_C"/>
</dbReference>
<feature type="region of interest" description="Disordered" evidence="13">
    <location>
        <begin position="841"/>
        <end position="884"/>
    </location>
</feature>
<name>A0A0L0BPU7_LUCCU</name>
<evidence type="ECO:0000256" key="12">
    <source>
        <dbReference type="SAM" id="Coils"/>
    </source>
</evidence>
<comment type="subcellular location">
    <subcellularLocation>
        <location evidence="1">Golgi apparatus membrane</location>
        <topology evidence="1">Peripheral membrane protein</topology>
    </subcellularLocation>
</comment>
<dbReference type="InterPro" id="IPR006179">
    <property type="entry name" value="5_nucleotidase/apyrase"/>
</dbReference>
<dbReference type="InterPro" id="IPR004843">
    <property type="entry name" value="Calcineurin-like_PHP"/>
</dbReference>
<dbReference type="Gene3D" id="3.60.21.10">
    <property type="match status" value="1"/>
</dbReference>
<comment type="caution">
    <text evidence="16">The sequence shown here is derived from an EMBL/GenBank/DDBJ whole genome shotgun (WGS) entry which is preliminary data.</text>
</comment>
<dbReference type="InterPro" id="IPR019335">
    <property type="entry name" value="COG7"/>
</dbReference>
<feature type="domain" description="Calcineurin-like phosphoesterase" evidence="14">
    <location>
        <begin position="921"/>
        <end position="1125"/>
    </location>
</feature>
<keyword evidence="10" id="KW-0472">Membrane</keyword>
<dbReference type="Pfam" id="PF00149">
    <property type="entry name" value="Metallophos"/>
    <property type="match status" value="1"/>
</dbReference>
<evidence type="ECO:0000256" key="7">
    <source>
        <dbReference type="ARBA" id="ARBA00022741"/>
    </source>
</evidence>
<evidence type="ECO:0000256" key="4">
    <source>
        <dbReference type="ARBA" id="ARBA00020984"/>
    </source>
</evidence>
<dbReference type="Pfam" id="PF10191">
    <property type="entry name" value="COG7"/>
    <property type="match status" value="1"/>
</dbReference>
<evidence type="ECO:0000313" key="16">
    <source>
        <dbReference type="EMBL" id="KNC21993.1"/>
    </source>
</evidence>
<evidence type="ECO:0000256" key="5">
    <source>
        <dbReference type="ARBA" id="ARBA00022448"/>
    </source>
</evidence>
<evidence type="ECO:0000259" key="15">
    <source>
        <dbReference type="Pfam" id="PF02872"/>
    </source>
</evidence>
<dbReference type="Pfam" id="PF02872">
    <property type="entry name" value="5_nucleotid_C"/>
    <property type="match status" value="1"/>
</dbReference>
<dbReference type="GO" id="GO:0006886">
    <property type="term" value="P:intracellular protein transport"/>
    <property type="evidence" value="ECO:0007669"/>
    <property type="project" value="InterPro"/>
</dbReference>
<dbReference type="InterPro" id="IPR029052">
    <property type="entry name" value="Metallo-depent_PP-like"/>
</dbReference>
<feature type="compositionally biased region" description="Polar residues" evidence="13">
    <location>
        <begin position="844"/>
        <end position="880"/>
    </location>
</feature>
<reference evidence="16 17" key="1">
    <citation type="journal article" date="2015" name="Nat. Commun.">
        <title>Lucilia cuprina genome unlocks parasitic fly biology to underpin future interventions.</title>
        <authorList>
            <person name="Anstead C.A."/>
            <person name="Korhonen P.K."/>
            <person name="Young N.D."/>
            <person name="Hall R.S."/>
            <person name="Jex A.R."/>
            <person name="Murali S.C."/>
            <person name="Hughes D.S."/>
            <person name="Lee S.F."/>
            <person name="Perry T."/>
            <person name="Stroehlein A.J."/>
            <person name="Ansell B.R."/>
            <person name="Breugelmans B."/>
            <person name="Hofmann A."/>
            <person name="Qu J."/>
            <person name="Dugan S."/>
            <person name="Lee S.L."/>
            <person name="Chao H."/>
            <person name="Dinh H."/>
            <person name="Han Y."/>
            <person name="Doddapaneni H.V."/>
            <person name="Worley K.C."/>
            <person name="Muzny D.M."/>
            <person name="Ioannidis P."/>
            <person name="Waterhouse R.M."/>
            <person name="Zdobnov E.M."/>
            <person name="James P.J."/>
            <person name="Bagnall N.H."/>
            <person name="Kotze A.C."/>
            <person name="Gibbs R.A."/>
            <person name="Richards S."/>
            <person name="Batterham P."/>
            <person name="Gasser R.B."/>
        </authorList>
    </citation>
    <scope>NUCLEOTIDE SEQUENCE [LARGE SCALE GENOMIC DNA]</scope>
    <source>
        <strain evidence="16 17">LS</strain>
        <tissue evidence="16">Full body</tissue>
    </source>
</reference>
<keyword evidence="5" id="KW-0813">Transport</keyword>
<dbReference type="GO" id="GO:0016787">
    <property type="term" value="F:hydrolase activity"/>
    <property type="evidence" value="ECO:0007669"/>
    <property type="project" value="InterPro"/>
</dbReference>
<dbReference type="GO" id="GO:0017119">
    <property type="term" value="C:Golgi transport complex"/>
    <property type="evidence" value="ECO:0007669"/>
    <property type="project" value="InterPro"/>
</dbReference>